<dbReference type="GO" id="GO:0004316">
    <property type="term" value="F:3-oxoacyl-[acyl-carrier-protein] reductase (NADPH) activity"/>
    <property type="evidence" value="ECO:0007669"/>
    <property type="project" value="UniProtKB-EC"/>
</dbReference>
<feature type="compositionally biased region" description="Gly residues" evidence="1">
    <location>
        <begin position="169"/>
        <end position="181"/>
    </location>
</feature>
<evidence type="ECO:0000256" key="1">
    <source>
        <dbReference type="SAM" id="MobiDB-lite"/>
    </source>
</evidence>
<reference evidence="2" key="1">
    <citation type="submission" date="2020-02" db="EMBL/GenBank/DDBJ databases">
        <authorList>
            <person name="Meier V. D."/>
        </authorList>
    </citation>
    <scope>NUCLEOTIDE SEQUENCE</scope>
    <source>
        <strain evidence="2">AVDCRST_MAG02</strain>
    </source>
</reference>
<dbReference type="EC" id="1.1.1.100" evidence="2"/>
<gene>
    <name evidence="2" type="ORF">AVDCRST_MAG02-1397</name>
</gene>
<protein>
    <submittedName>
        <fullName evidence="2">3-oxoacyl-[acyl-carrier protein] reductase</fullName>
        <ecNumber evidence="2">1.1.1.100</ecNumber>
    </submittedName>
</protein>
<keyword evidence="2" id="KW-0560">Oxidoreductase</keyword>
<accession>A0A6J4QWT0</accession>
<evidence type="ECO:0000313" key="2">
    <source>
        <dbReference type="EMBL" id="CAA9454605.1"/>
    </source>
</evidence>
<name>A0A6J4QWT0_9ACTN</name>
<organism evidence="2">
    <name type="scientific">uncultured Rubrobacteraceae bacterium</name>
    <dbReference type="NCBI Taxonomy" id="349277"/>
    <lineage>
        <taxon>Bacteria</taxon>
        <taxon>Bacillati</taxon>
        <taxon>Actinomycetota</taxon>
        <taxon>Rubrobacteria</taxon>
        <taxon>Rubrobacterales</taxon>
        <taxon>Rubrobacteraceae</taxon>
        <taxon>environmental samples</taxon>
    </lineage>
</organism>
<dbReference type="AlphaFoldDB" id="A0A6J4QWT0"/>
<feature type="compositionally biased region" description="Basic and acidic residues" evidence="1">
    <location>
        <begin position="49"/>
        <end position="60"/>
    </location>
</feature>
<feature type="region of interest" description="Disordered" evidence="1">
    <location>
        <begin position="1"/>
        <end position="229"/>
    </location>
</feature>
<feature type="compositionally biased region" description="Basic residues" evidence="1">
    <location>
        <begin position="14"/>
        <end position="48"/>
    </location>
</feature>
<dbReference type="EMBL" id="CADCVH010000045">
    <property type="protein sequence ID" value="CAA9454605.1"/>
    <property type="molecule type" value="Genomic_DNA"/>
</dbReference>
<feature type="non-terminal residue" evidence="2">
    <location>
        <position position="260"/>
    </location>
</feature>
<sequence>VRLPLHVRPYGKDRPRRRGRQRDRRGKRPRPRGLRGRGVRGRRRRRGRRGDGGRHQGGRREGRRARVGHAGLQERRGDSGEDRGPRRAGQHAERQRQETPAGDHGRGVRQDRGPEPQGDFPVVPGVRKGHGRSGVGEHHRVLEHQGSGRRAGAGGLCRDQVRDRADAAGSGGGARASGGAGQRYRARDSGDAAYRPDQGLPRLVRRLREQEHPRPVGAAARDGRDGGLPRLRRQLLRHRGLHARGRGLDRRRRALHAAAV</sequence>
<feature type="non-terminal residue" evidence="2">
    <location>
        <position position="1"/>
    </location>
</feature>
<proteinExistence type="predicted"/>
<feature type="compositionally biased region" description="Basic and acidic residues" evidence="1">
    <location>
        <begin position="72"/>
        <end position="114"/>
    </location>
</feature>